<comment type="caution">
    <text evidence="2">The sequence shown here is derived from an EMBL/GenBank/DDBJ whole genome shotgun (WGS) entry which is preliminary data.</text>
</comment>
<dbReference type="AlphaFoldDB" id="A0A3N6M490"/>
<dbReference type="Proteomes" id="UP000273828">
    <property type="component" value="Unassembled WGS sequence"/>
</dbReference>
<accession>A0A3N6M490</accession>
<gene>
    <name evidence="2" type="ORF">EA462_08555</name>
</gene>
<proteinExistence type="predicted"/>
<reference evidence="2 3" key="1">
    <citation type="submission" date="2018-10" db="EMBL/GenBank/DDBJ databases">
        <title>Natrarchaeobius chitinivorans gen. nov., sp. nov., and Natrarchaeobius haloalkaliphilus sp. nov., alkaliphilic, chitin-utilizing haloarchaea from hypersaline alkaline lakes.</title>
        <authorList>
            <person name="Sorokin D.Y."/>
            <person name="Elcheninov A.G."/>
            <person name="Kostrikina N.A."/>
            <person name="Bale N.J."/>
            <person name="Sinninghe Damste J.S."/>
            <person name="Khijniak T.V."/>
            <person name="Kublanov I.V."/>
            <person name="Toshchakov S.V."/>
        </authorList>
    </citation>
    <scope>NUCLEOTIDE SEQUENCE [LARGE SCALE GENOMIC DNA]</scope>
    <source>
        <strain evidence="2 3">AArcht-Sl</strain>
    </source>
</reference>
<dbReference type="RefSeq" id="WP_124178132.1">
    <property type="nucleotide sequence ID" value="NZ_REFY01000003.1"/>
</dbReference>
<organism evidence="2 3">
    <name type="scientific">Natrarchaeobius halalkaliphilus</name>
    <dbReference type="NCBI Taxonomy" id="1679091"/>
    <lineage>
        <taxon>Archaea</taxon>
        <taxon>Methanobacteriati</taxon>
        <taxon>Methanobacteriota</taxon>
        <taxon>Stenosarchaea group</taxon>
        <taxon>Halobacteria</taxon>
        <taxon>Halobacteriales</taxon>
        <taxon>Natrialbaceae</taxon>
        <taxon>Natrarchaeobius</taxon>
    </lineage>
</organism>
<protein>
    <submittedName>
        <fullName evidence="2">Uncharacterized protein</fullName>
    </submittedName>
</protein>
<keyword evidence="3" id="KW-1185">Reference proteome</keyword>
<evidence type="ECO:0000313" key="3">
    <source>
        <dbReference type="Proteomes" id="UP000273828"/>
    </source>
</evidence>
<feature type="region of interest" description="Disordered" evidence="1">
    <location>
        <begin position="32"/>
        <end position="63"/>
    </location>
</feature>
<sequence length="82" mass="8966">MTELTIPPEADQKRAAKLIQEHVDVGDTVEIREAERTGSDSPTITGEVTGIDPGYLELDGQPLTEGSVRYDEIHTVTRLESS</sequence>
<dbReference type="EMBL" id="REFY01000003">
    <property type="protein sequence ID" value="RQG90041.1"/>
    <property type="molecule type" value="Genomic_DNA"/>
</dbReference>
<name>A0A3N6M490_9EURY</name>
<dbReference type="OrthoDB" id="155751at2157"/>
<evidence type="ECO:0000256" key="1">
    <source>
        <dbReference type="SAM" id="MobiDB-lite"/>
    </source>
</evidence>
<evidence type="ECO:0000313" key="2">
    <source>
        <dbReference type="EMBL" id="RQG90041.1"/>
    </source>
</evidence>